<accession>A0A1I0WL94</accession>
<evidence type="ECO:0000313" key="3">
    <source>
        <dbReference type="Proteomes" id="UP000198790"/>
    </source>
</evidence>
<name>A0A1I0WL94_9BACT</name>
<evidence type="ECO:0008006" key="4">
    <source>
        <dbReference type="Google" id="ProtNLM"/>
    </source>
</evidence>
<protein>
    <recommendedName>
        <fullName evidence="4">DUF2154 domain-containing protein</fullName>
    </recommendedName>
</protein>
<dbReference type="Proteomes" id="UP000198790">
    <property type="component" value="Unassembled WGS sequence"/>
</dbReference>
<reference evidence="2 3" key="1">
    <citation type="submission" date="2016-10" db="EMBL/GenBank/DDBJ databases">
        <authorList>
            <person name="de Groot N.N."/>
        </authorList>
    </citation>
    <scope>NUCLEOTIDE SEQUENCE [LARGE SCALE GENOMIC DNA]</scope>
    <source>
        <strain evidence="2 3">DSM 23399</strain>
    </source>
</reference>
<proteinExistence type="predicted"/>
<keyword evidence="3" id="KW-1185">Reference proteome</keyword>
<organism evidence="2 3">
    <name type="scientific">Algoriphagus aquimarinus</name>
    <dbReference type="NCBI Taxonomy" id="237018"/>
    <lineage>
        <taxon>Bacteria</taxon>
        <taxon>Pseudomonadati</taxon>
        <taxon>Bacteroidota</taxon>
        <taxon>Cytophagia</taxon>
        <taxon>Cytophagales</taxon>
        <taxon>Cyclobacteriaceae</taxon>
        <taxon>Algoriphagus</taxon>
    </lineage>
</organism>
<feature type="chain" id="PRO_5011520611" description="DUF2154 domain-containing protein" evidence="1">
    <location>
        <begin position="22"/>
        <end position="295"/>
    </location>
</feature>
<evidence type="ECO:0000313" key="2">
    <source>
        <dbReference type="EMBL" id="SFA88978.1"/>
    </source>
</evidence>
<keyword evidence="1" id="KW-0732">Signal</keyword>
<dbReference type="STRING" id="237018.SAMN04489723_102181"/>
<dbReference type="RefSeq" id="WP_245786760.1">
    <property type="nucleotide sequence ID" value="NZ_CAXBKE010000004.1"/>
</dbReference>
<feature type="signal peptide" evidence="1">
    <location>
        <begin position="1"/>
        <end position="21"/>
    </location>
</feature>
<dbReference type="EMBL" id="FOKK01000002">
    <property type="protein sequence ID" value="SFA88978.1"/>
    <property type="molecule type" value="Genomic_DNA"/>
</dbReference>
<gene>
    <name evidence="2" type="ORF">SAMN04489723_102181</name>
</gene>
<sequence length="295" mass="32638">MLRKLCLLFLMMIGWVAVSKAQLVKEFKATEKDGFDMVALEFTTYKSATQMRRTKSSDPVYIHGHLEKANILPVFSHKISNNILQTSLIHKNVESENLGKSITSKLFSGSGDDFDHSWNVGLSTNYLYHLDFNLGMGKSDFDLANLTINQLKVKSASADVTIRYGSNSPNQVQMDTLLVTLNMGTVVIENANFTNAKKMIFEVNYGKIDLTFSEGMPNGSQVIAAVGAGSLHLKLPSDSFPIKIKMRTTAMCKTTLPKYLKSLEKGTYVTKGYDATDPRLMELIIDVGVGSLVVE</sequence>
<evidence type="ECO:0000256" key="1">
    <source>
        <dbReference type="SAM" id="SignalP"/>
    </source>
</evidence>
<dbReference type="AlphaFoldDB" id="A0A1I0WL94"/>